<evidence type="ECO:0000313" key="1">
    <source>
        <dbReference type="EMBL" id="NKZ00875.1"/>
    </source>
</evidence>
<gene>
    <name evidence="1" type="ORF">HGB44_24855</name>
</gene>
<evidence type="ECO:0000313" key="2">
    <source>
        <dbReference type="Proteomes" id="UP000553209"/>
    </source>
</evidence>
<protein>
    <submittedName>
        <fullName evidence="1">Uncharacterized protein</fullName>
    </submittedName>
</protein>
<reference evidence="1 2" key="1">
    <citation type="submission" date="2020-04" db="EMBL/GenBank/DDBJ databases">
        <title>MicrobeNet Type strains.</title>
        <authorList>
            <person name="Nicholson A.C."/>
        </authorList>
    </citation>
    <scope>NUCLEOTIDE SEQUENCE [LARGE SCALE GENOMIC DNA]</scope>
    <source>
        <strain evidence="1 2">ATCC 23612</strain>
    </source>
</reference>
<name>A0A7X6MH00_9ACTN</name>
<dbReference type="Proteomes" id="UP000553209">
    <property type="component" value="Unassembled WGS sequence"/>
</dbReference>
<accession>A0A7X6MH00</accession>
<dbReference type="RefSeq" id="WP_168444133.1">
    <property type="nucleotide sequence ID" value="NZ_JAAXPG010000028.1"/>
</dbReference>
<sequence>MLGDGHSVRLNGVRAYQHLAHLGSTLWPLPPGENTVDVVASGLVEESRLILRYIPLAPTSYQSLIQK</sequence>
<keyword evidence="2" id="KW-1185">Reference proteome</keyword>
<proteinExistence type="predicted"/>
<dbReference type="AlphaFoldDB" id="A0A7X6MH00"/>
<organism evidence="1 2">
    <name type="scientific">Nocardiopsis alborubida</name>
    <dbReference type="NCBI Taxonomy" id="146802"/>
    <lineage>
        <taxon>Bacteria</taxon>
        <taxon>Bacillati</taxon>
        <taxon>Actinomycetota</taxon>
        <taxon>Actinomycetes</taxon>
        <taxon>Streptosporangiales</taxon>
        <taxon>Nocardiopsidaceae</taxon>
        <taxon>Nocardiopsis</taxon>
    </lineage>
</organism>
<dbReference type="EMBL" id="JAAXPG010000028">
    <property type="protein sequence ID" value="NKZ00875.1"/>
    <property type="molecule type" value="Genomic_DNA"/>
</dbReference>
<comment type="caution">
    <text evidence="1">The sequence shown here is derived from an EMBL/GenBank/DDBJ whole genome shotgun (WGS) entry which is preliminary data.</text>
</comment>